<dbReference type="SUPFAM" id="SSF51161">
    <property type="entry name" value="Trimeric LpxA-like enzymes"/>
    <property type="match status" value="1"/>
</dbReference>
<dbReference type="AlphaFoldDB" id="A0A0W8G3Z2"/>
<feature type="region of interest" description="Disordered" evidence="1">
    <location>
        <begin position="160"/>
        <end position="187"/>
    </location>
</feature>
<keyword evidence="2" id="KW-1133">Transmembrane helix</keyword>
<proteinExistence type="predicted"/>
<feature type="region of interest" description="Disordered" evidence="1">
    <location>
        <begin position="1"/>
        <end position="20"/>
    </location>
</feature>
<reference evidence="3" key="1">
    <citation type="journal article" date="2015" name="Proc. Natl. Acad. Sci. U.S.A.">
        <title>Networks of energetic and metabolic interactions define dynamics in microbial communities.</title>
        <authorList>
            <person name="Embree M."/>
            <person name="Liu J.K."/>
            <person name="Al-Bassam M.M."/>
            <person name="Zengler K."/>
        </authorList>
    </citation>
    <scope>NUCLEOTIDE SEQUENCE</scope>
</reference>
<gene>
    <name evidence="3" type="ORF">ASZ90_002238</name>
</gene>
<name>A0A0W8G3Z2_9ZZZZ</name>
<evidence type="ECO:0000256" key="1">
    <source>
        <dbReference type="SAM" id="MobiDB-lite"/>
    </source>
</evidence>
<dbReference type="InterPro" id="IPR011004">
    <property type="entry name" value="Trimer_LpxA-like_sf"/>
</dbReference>
<keyword evidence="2" id="KW-0812">Transmembrane</keyword>
<evidence type="ECO:0000313" key="3">
    <source>
        <dbReference type="EMBL" id="KUG27908.1"/>
    </source>
</evidence>
<dbReference type="Gene3D" id="2.160.10.10">
    <property type="entry name" value="Hexapeptide repeat proteins"/>
    <property type="match status" value="1"/>
</dbReference>
<feature type="transmembrane region" description="Helical" evidence="2">
    <location>
        <begin position="29"/>
        <end position="50"/>
    </location>
</feature>
<evidence type="ECO:0008006" key="4">
    <source>
        <dbReference type="Google" id="ProtNLM"/>
    </source>
</evidence>
<organism evidence="3">
    <name type="scientific">hydrocarbon metagenome</name>
    <dbReference type="NCBI Taxonomy" id="938273"/>
    <lineage>
        <taxon>unclassified sequences</taxon>
        <taxon>metagenomes</taxon>
        <taxon>ecological metagenomes</taxon>
    </lineage>
</organism>
<sequence length="571" mass="58810">MPRRNALAPHVTTQPSPGRAVPAAQRGGALLYVIASIALLGAVGGGVAYFSSSSSTSQLANTRAEQAYYAALAGQEYVEQQHRYHEGNPDNLDSASAFAKLLNALQENGGERSLDSSRRFTVTLTDISSSSPYLYTASILGSYVDAQGNITESYRIAQTRAGSADDPFTPADPDSGDPSGTIAPDEIGRMTPTVVNKAKLDTGVYGENVTLGNEASVKGDIISLSWVMIGNKAAVGGDVCAGGDVTLENESTVGGDINTPGNITIGSNNAIVKGSVYAGGKVTLNSSAQVLGDIHAGGNVDLNWSSTVGGGVITYGNVTVANAAKVQGNVDAGGKITVNWGGTIVGDAIAGGKAEINSGGSARSASSNVSAPPRLTPTAPTACAEVEKPPLQTFSAGTTPVSAQYGKYTLSPGMSLSPGTYGILDIAGKNILTLHGGTYTFTSMSVAWLHTLQLDLSGSDITIFVVGDVSYGGDVTINVSSDGVNYDTMWNVDPALAAKVYLETHGNFTSGEQGKWFGTILAKNNIAFTGGKDPYGRVKVIGSLATVDGKITLSDEFSNIYVKSNFARANW</sequence>
<accession>A0A0W8G3Z2</accession>
<keyword evidence="2" id="KW-0472">Membrane</keyword>
<evidence type="ECO:0000256" key="2">
    <source>
        <dbReference type="SAM" id="Phobius"/>
    </source>
</evidence>
<comment type="caution">
    <text evidence="3">The sequence shown here is derived from an EMBL/GenBank/DDBJ whole genome shotgun (WGS) entry which is preliminary data.</text>
</comment>
<dbReference type="EMBL" id="LNQE01000276">
    <property type="protein sequence ID" value="KUG27908.1"/>
    <property type="molecule type" value="Genomic_DNA"/>
</dbReference>
<feature type="region of interest" description="Disordered" evidence="1">
    <location>
        <begin position="361"/>
        <end position="380"/>
    </location>
</feature>
<protein>
    <recommendedName>
        <fullName evidence="4">Polymer-forming cytoskeletal protein</fullName>
    </recommendedName>
</protein>